<dbReference type="InterPro" id="IPR010380">
    <property type="entry name" value="DUF975"/>
</dbReference>
<evidence type="ECO:0000256" key="1">
    <source>
        <dbReference type="SAM" id="Phobius"/>
    </source>
</evidence>
<dbReference type="Proteomes" id="UP000502998">
    <property type="component" value="Chromosome"/>
</dbReference>
<gene>
    <name evidence="2" type="ORF">EsVE80_20630</name>
</gene>
<dbReference type="Pfam" id="PF06161">
    <property type="entry name" value="DUF975"/>
    <property type="match status" value="1"/>
</dbReference>
<dbReference type="KEGG" id="esg:EsVE80_20630"/>
<keyword evidence="1" id="KW-0472">Membrane</keyword>
<feature type="transmembrane region" description="Helical" evidence="1">
    <location>
        <begin position="128"/>
        <end position="152"/>
    </location>
</feature>
<keyword evidence="1" id="KW-0812">Transmembrane</keyword>
<sequence length="246" mass="27187">MKTSGELKLEAKQMLQGRWKDAVLMNLIPTLIGIAIAAIIIIPLVTIIGGIALLNPDAVDNVANNIQSGNGDISWTAQLGNQGSGIISGLITTLFVSGMSWTFLDIYRGKRVDINPLNDVFRAFKSPFLVGVLCIYLLSTIFIGLWSLLLIIPGIVKSYSYSQANFIYYDILEGTGQKPGYLECITTSRRLMDGFKGQLFWLDLSFIGWHILALLTCGIGYLWLNPYIYATKAAFYNNLPNEADTF</sequence>
<accession>A0A679IDX2</accession>
<feature type="transmembrane region" description="Helical" evidence="1">
    <location>
        <begin position="21"/>
        <end position="54"/>
    </location>
</feature>
<evidence type="ECO:0000313" key="3">
    <source>
        <dbReference type="Proteomes" id="UP000502998"/>
    </source>
</evidence>
<evidence type="ECO:0000313" key="2">
    <source>
        <dbReference type="EMBL" id="BCA86540.1"/>
    </source>
</evidence>
<protein>
    <submittedName>
        <fullName evidence="2">Membrane protein</fullName>
    </submittedName>
</protein>
<reference evidence="2 3" key="1">
    <citation type="submission" date="2020-02" db="EMBL/GenBank/DDBJ databases">
        <title>Characterization of vanA genotype vancomycin-resistant Enterococcus saigonensis VE80.</title>
        <authorList>
            <person name="Harada T."/>
            <person name="Motooka D."/>
            <person name="Nakamura S."/>
            <person name="Yamamoto Y."/>
            <person name="Kawahara R."/>
            <person name="Kawatsu K."/>
        </authorList>
    </citation>
    <scope>NUCLEOTIDE SEQUENCE [LARGE SCALE GENOMIC DNA]</scope>
    <source>
        <strain evidence="2 3">VE80</strain>
    </source>
</reference>
<keyword evidence="1" id="KW-1133">Transmembrane helix</keyword>
<proteinExistence type="predicted"/>
<organism evidence="2 3">
    <name type="scientific">Enterococcus saigonensis</name>
    <dbReference type="NCBI Taxonomy" id="1805431"/>
    <lineage>
        <taxon>Bacteria</taxon>
        <taxon>Bacillati</taxon>
        <taxon>Bacillota</taxon>
        <taxon>Bacilli</taxon>
        <taxon>Lactobacillales</taxon>
        <taxon>Enterococcaceae</taxon>
        <taxon>Enterococcus</taxon>
    </lineage>
</organism>
<name>A0A679IDX2_9ENTE</name>
<dbReference type="PANTHER" id="PTHR40076">
    <property type="entry name" value="MEMBRANE PROTEIN-RELATED"/>
    <property type="match status" value="1"/>
</dbReference>
<feature type="transmembrane region" description="Helical" evidence="1">
    <location>
        <begin position="199"/>
        <end position="224"/>
    </location>
</feature>
<feature type="transmembrane region" description="Helical" evidence="1">
    <location>
        <begin position="86"/>
        <end position="107"/>
    </location>
</feature>
<dbReference type="RefSeq" id="WP_173103677.1">
    <property type="nucleotide sequence ID" value="NZ_AP022822.1"/>
</dbReference>
<dbReference type="AlphaFoldDB" id="A0A679IDX2"/>
<dbReference type="EMBL" id="AP022822">
    <property type="protein sequence ID" value="BCA86540.1"/>
    <property type="molecule type" value="Genomic_DNA"/>
</dbReference>
<dbReference type="PANTHER" id="PTHR40076:SF1">
    <property type="entry name" value="MEMBRANE PROTEIN"/>
    <property type="match status" value="1"/>
</dbReference>
<keyword evidence="3" id="KW-1185">Reference proteome</keyword>